<reference evidence="2" key="2">
    <citation type="submission" date="2023-05" db="EMBL/GenBank/DDBJ databases">
        <authorList>
            <consortium name="Lawrence Berkeley National Laboratory"/>
            <person name="Steindorff A."/>
            <person name="Hensen N."/>
            <person name="Bonometti L."/>
            <person name="Westerberg I."/>
            <person name="Brannstrom I.O."/>
            <person name="Guillou S."/>
            <person name="Cros-Aarteil S."/>
            <person name="Calhoun S."/>
            <person name="Haridas S."/>
            <person name="Kuo A."/>
            <person name="Mondo S."/>
            <person name="Pangilinan J."/>
            <person name="Riley R."/>
            <person name="Labutti K."/>
            <person name="Andreopoulos B."/>
            <person name="Lipzen A."/>
            <person name="Chen C."/>
            <person name="Yanf M."/>
            <person name="Daum C."/>
            <person name="Ng V."/>
            <person name="Clum A."/>
            <person name="Ohm R."/>
            <person name="Martin F."/>
            <person name="Silar P."/>
            <person name="Natvig D."/>
            <person name="Lalanne C."/>
            <person name="Gautier V."/>
            <person name="Ament-Velasquez S.L."/>
            <person name="Kruys A."/>
            <person name="Hutchinson M.I."/>
            <person name="Powell A.J."/>
            <person name="Barry K."/>
            <person name="Miller A.N."/>
            <person name="Grigoriev I.V."/>
            <person name="Debuchy R."/>
            <person name="Gladieux P."/>
            <person name="Thoren M.H."/>
            <person name="Johannesson H."/>
        </authorList>
    </citation>
    <scope>NUCLEOTIDE SEQUENCE</scope>
    <source>
        <strain evidence="2">PSN309</strain>
    </source>
</reference>
<feature type="region of interest" description="Disordered" evidence="1">
    <location>
        <begin position="1"/>
        <end position="30"/>
    </location>
</feature>
<reference evidence="2" key="1">
    <citation type="journal article" date="2023" name="Mol. Phylogenet. Evol.">
        <title>Genome-scale phylogeny and comparative genomics of the fungal order Sordariales.</title>
        <authorList>
            <person name="Hensen N."/>
            <person name="Bonometti L."/>
            <person name="Westerberg I."/>
            <person name="Brannstrom I.O."/>
            <person name="Guillou S."/>
            <person name="Cros-Aarteil S."/>
            <person name="Calhoun S."/>
            <person name="Haridas S."/>
            <person name="Kuo A."/>
            <person name="Mondo S."/>
            <person name="Pangilinan J."/>
            <person name="Riley R."/>
            <person name="LaButti K."/>
            <person name="Andreopoulos B."/>
            <person name="Lipzen A."/>
            <person name="Chen C."/>
            <person name="Yan M."/>
            <person name="Daum C."/>
            <person name="Ng V."/>
            <person name="Clum A."/>
            <person name="Steindorff A."/>
            <person name="Ohm R.A."/>
            <person name="Martin F."/>
            <person name="Silar P."/>
            <person name="Natvig D.O."/>
            <person name="Lalanne C."/>
            <person name="Gautier V."/>
            <person name="Ament-Velasquez S.L."/>
            <person name="Kruys A."/>
            <person name="Hutchinson M.I."/>
            <person name="Powell A.J."/>
            <person name="Barry K."/>
            <person name="Miller A.N."/>
            <person name="Grigoriev I.V."/>
            <person name="Debuchy R."/>
            <person name="Gladieux P."/>
            <person name="Hiltunen Thoren M."/>
            <person name="Johannesson H."/>
        </authorList>
    </citation>
    <scope>NUCLEOTIDE SEQUENCE</scope>
    <source>
        <strain evidence="2">PSN309</strain>
    </source>
</reference>
<gene>
    <name evidence="2" type="ORF">QBC35DRAFT_527844</name>
</gene>
<keyword evidence="3" id="KW-1185">Reference proteome</keyword>
<dbReference type="AlphaFoldDB" id="A0AAN6X3C4"/>
<evidence type="ECO:0000313" key="3">
    <source>
        <dbReference type="Proteomes" id="UP001302126"/>
    </source>
</evidence>
<evidence type="ECO:0000313" key="2">
    <source>
        <dbReference type="EMBL" id="KAK4193155.1"/>
    </source>
</evidence>
<dbReference type="Proteomes" id="UP001302126">
    <property type="component" value="Unassembled WGS sequence"/>
</dbReference>
<sequence length="201" mass="22124">MACTLKGENTHDTQRPAIPLSPTESTESTMGWTASTGGFPLQLWCPRPMHWQTLQSRLHRDQPGDSGEFLARSAQVRMRPFNKFRLKKQHHKDDDAHRARHESKGSSRMRFPCSCSAAGVMIRSLNGGCCTAGGKPLRVGSAELPMAAKTSNGKPLLFTLGECEGTSLTELGTVQVHKHKRLQSPARLHGRFEAAISRPRG</sequence>
<accession>A0AAN6X3C4</accession>
<proteinExistence type="predicted"/>
<protein>
    <submittedName>
        <fullName evidence="2">Uncharacterized protein</fullName>
    </submittedName>
</protein>
<name>A0AAN6X3C4_9PEZI</name>
<feature type="compositionally biased region" description="Basic and acidic residues" evidence="1">
    <location>
        <begin position="91"/>
        <end position="105"/>
    </location>
</feature>
<feature type="region of interest" description="Disordered" evidence="1">
    <location>
        <begin position="87"/>
        <end position="108"/>
    </location>
</feature>
<organism evidence="2 3">
    <name type="scientific">Podospora australis</name>
    <dbReference type="NCBI Taxonomy" id="1536484"/>
    <lineage>
        <taxon>Eukaryota</taxon>
        <taxon>Fungi</taxon>
        <taxon>Dikarya</taxon>
        <taxon>Ascomycota</taxon>
        <taxon>Pezizomycotina</taxon>
        <taxon>Sordariomycetes</taxon>
        <taxon>Sordariomycetidae</taxon>
        <taxon>Sordariales</taxon>
        <taxon>Podosporaceae</taxon>
        <taxon>Podospora</taxon>
    </lineage>
</organism>
<evidence type="ECO:0000256" key="1">
    <source>
        <dbReference type="SAM" id="MobiDB-lite"/>
    </source>
</evidence>
<dbReference type="EMBL" id="MU864352">
    <property type="protein sequence ID" value="KAK4193155.1"/>
    <property type="molecule type" value="Genomic_DNA"/>
</dbReference>
<comment type="caution">
    <text evidence="2">The sequence shown here is derived from an EMBL/GenBank/DDBJ whole genome shotgun (WGS) entry which is preliminary data.</text>
</comment>